<dbReference type="GO" id="GO:0046491">
    <property type="term" value="P:L-methylmalonyl-CoA metabolic process"/>
    <property type="evidence" value="ECO:0007669"/>
    <property type="project" value="TreeGrafter"/>
</dbReference>
<dbReference type="AlphaFoldDB" id="A0A2K9DHR4"/>
<dbReference type="SUPFAM" id="SSF54593">
    <property type="entry name" value="Glyoxalase/Bleomycin resistance protein/Dihydroxybiphenyl dioxygenase"/>
    <property type="match status" value="1"/>
</dbReference>
<dbReference type="Pfam" id="PF13669">
    <property type="entry name" value="Glyoxalase_4"/>
    <property type="match status" value="1"/>
</dbReference>
<evidence type="ECO:0000259" key="2">
    <source>
        <dbReference type="PROSITE" id="PS51819"/>
    </source>
</evidence>
<dbReference type="RefSeq" id="WP_101305863.1">
    <property type="nucleotide sequence ID" value="NZ_CP025299.1"/>
</dbReference>
<sequence length="153" mass="16548">MTAPNLRTLATALDQIGVVVADLDAAAAGMRAAFGIEPRLRTTARYRGARYRGSSLDTEVDALFYDLFGIEIEFLAPRGGPDIWQEFLDDHGPGLHHIRFAVDDHDAVVAAMAAAGMPVHQEGDSVRGGGVRYAYFDARPTLGFFLEILSTPV</sequence>
<feature type="domain" description="VOC" evidence="2">
    <location>
        <begin position="12"/>
        <end position="151"/>
    </location>
</feature>
<dbReference type="EMBL" id="CP025299">
    <property type="protein sequence ID" value="AUG29017.1"/>
    <property type="molecule type" value="Genomic_DNA"/>
</dbReference>
<reference evidence="3 4" key="1">
    <citation type="submission" date="2017-12" db="EMBL/GenBank/DDBJ databases">
        <title>Isolation and characterization of estrogens degradatiion strain Microbacterium hominis SJTG1.</title>
        <authorList>
            <person name="Xiong W."/>
            <person name="Yin C."/>
            <person name="Zheng D."/>
            <person name="Liang R."/>
        </authorList>
    </citation>
    <scope>NUCLEOTIDE SEQUENCE [LARGE SCALE GENOMIC DNA]</scope>
    <source>
        <strain evidence="3 4">SJTG1</strain>
    </source>
</reference>
<accession>A0A2K9DHR4</accession>
<dbReference type="InterPro" id="IPR051785">
    <property type="entry name" value="MMCE/EMCE_epimerase"/>
</dbReference>
<dbReference type="PANTHER" id="PTHR43048:SF3">
    <property type="entry name" value="METHYLMALONYL-COA EPIMERASE, MITOCHONDRIAL"/>
    <property type="match status" value="1"/>
</dbReference>
<dbReference type="PANTHER" id="PTHR43048">
    <property type="entry name" value="METHYLMALONYL-COA EPIMERASE"/>
    <property type="match status" value="1"/>
</dbReference>
<dbReference type="InterPro" id="IPR037523">
    <property type="entry name" value="VOC_core"/>
</dbReference>
<keyword evidence="1" id="KW-0479">Metal-binding</keyword>
<evidence type="ECO:0000313" key="4">
    <source>
        <dbReference type="Proteomes" id="UP000233276"/>
    </source>
</evidence>
<dbReference type="InterPro" id="IPR029068">
    <property type="entry name" value="Glyas_Bleomycin-R_OHBP_Dase"/>
</dbReference>
<organism evidence="3 4">
    <name type="scientific">Microbacterium hominis</name>
    <dbReference type="NCBI Taxonomy" id="162426"/>
    <lineage>
        <taxon>Bacteria</taxon>
        <taxon>Bacillati</taxon>
        <taxon>Actinomycetota</taxon>
        <taxon>Actinomycetes</taxon>
        <taxon>Micrococcales</taxon>
        <taxon>Microbacteriaceae</taxon>
        <taxon>Microbacterium</taxon>
    </lineage>
</organism>
<evidence type="ECO:0000256" key="1">
    <source>
        <dbReference type="ARBA" id="ARBA00022723"/>
    </source>
</evidence>
<dbReference type="PROSITE" id="PS51819">
    <property type="entry name" value="VOC"/>
    <property type="match status" value="1"/>
</dbReference>
<dbReference type="Gene3D" id="3.10.180.10">
    <property type="entry name" value="2,3-Dihydroxybiphenyl 1,2-Dioxygenase, domain 1"/>
    <property type="match status" value="1"/>
</dbReference>
<proteinExistence type="predicted"/>
<evidence type="ECO:0000313" key="3">
    <source>
        <dbReference type="EMBL" id="AUG29017.1"/>
    </source>
</evidence>
<name>A0A2K9DHR4_9MICO</name>
<dbReference type="GO" id="GO:0046872">
    <property type="term" value="F:metal ion binding"/>
    <property type="evidence" value="ECO:0007669"/>
    <property type="project" value="UniProtKB-KW"/>
</dbReference>
<protein>
    <recommendedName>
        <fullName evidence="2">VOC domain-containing protein</fullName>
    </recommendedName>
</protein>
<dbReference type="Proteomes" id="UP000233276">
    <property type="component" value="Chromosome"/>
</dbReference>
<dbReference type="GO" id="GO:0004493">
    <property type="term" value="F:methylmalonyl-CoA epimerase activity"/>
    <property type="evidence" value="ECO:0007669"/>
    <property type="project" value="TreeGrafter"/>
</dbReference>
<gene>
    <name evidence="3" type="ORF">CXR34_05730</name>
</gene>
<dbReference type="KEGG" id="mhos:CXR34_05730"/>